<protein>
    <submittedName>
        <fullName evidence="1">Phytanoyl-CoA dioxygenase (PhyH)</fullName>
    </submittedName>
</protein>
<sequence length="345" mass="37740">MNDTPTPEATRHTDGLAYAQELFADGLIDDAISVLEADIELQESMEKLSWLMQIRHRGFFKKTTLSGHDVWPPRVGPSEFVSGAIPETTPEALDAGLMARGIMNHGSLIVRGLLDPQTVEELKACVDHAIDAYDQLASNQGCSEWFSPLRPCEQNGDVRVARKWVRDGGGVLAGDSPKALFKLIRMLKQQAILPVIADYLGEPPALSLKKTTLRRVTPDSKGGWHQDGAFLGQGIRTLNLWIALSDCGVDAPSMDMIPARLDRIVPTGMDGADFGWSVGDKAILNGVVGHTPVRLRFRAGDVIFFDEMNLHRTAADESMTSARHAIEAWFFAPSAYPLGQIPILC</sequence>
<keyword evidence="1" id="KW-0223">Dioxygenase</keyword>
<dbReference type="InterPro" id="IPR008775">
    <property type="entry name" value="Phytyl_CoA_dOase-like"/>
</dbReference>
<organism evidence="1 2">
    <name type="scientific">Ectopseudomonas mendocina</name>
    <name type="common">Pseudomonas mendocina</name>
    <dbReference type="NCBI Taxonomy" id="300"/>
    <lineage>
        <taxon>Bacteria</taxon>
        <taxon>Pseudomonadati</taxon>
        <taxon>Pseudomonadota</taxon>
        <taxon>Gammaproteobacteria</taxon>
        <taxon>Pseudomonadales</taxon>
        <taxon>Pseudomonadaceae</taxon>
        <taxon>Ectopseudomonas</taxon>
    </lineage>
</organism>
<reference evidence="1 2" key="1">
    <citation type="submission" date="2018-06" db="EMBL/GenBank/DDBJ databases">
        <authorList>
            <consortium name="Pathogen Informatics"/>
            <person name="Doyle S."/>
        </authorList>
    </citation>
    <scope>NUCLEOTIDE SEQUENCE [LARGE SCALE GENOMIC DNA]</scope>
    <source>
        <strain evidence="1 2">NCTC10899</strain>
    </source>
</reference>
<dbReference type="Pfam" id="PF05721">
    <property type="entry name" value="PhyH"/>
    <property type="match status" value="1"/>
</dbReference>
<proteinExistence type="predicted"/>
<dbReference type="OrthoDB" id="5935487at2"/>
<dbReference type="EMBL" id="UGUU01000001">
    <property type="protein sequence ID" value="SUD37885.1"/>
    <property type="molecule type" value="Genomic_DNA"/>
</dbReference>
<keyword evidence="1" id="KW-0560">Oxidoreductase</keyword>
<evidence type="ECO:0000313" key="1">
    <source>
        <dbReference type="EMBL" id="SUD37885.1"/>
    </source>
</evidence>
<dbReference type="Gene3D" id="2.60.120.620">
    <property type="entry name" value="q2cbj1_9rhob like domain"/>
    <property type="match status" value="1"/>
</dbReference>
<dbReference type="RefSeq" id="WP_013717805.1">
    <property type="nucleotide sequence ID" value="NZ_CBCRWL010000004.1"/>
</dbReference>
<dbReference type="GO" id="GO:0016706">
    <property type="term" value="F:2-oxoglutarate-dependent dioxygenase activity"/>
    <property type="evidence" value="ECO:0007669"/>
    <property type="project" value="UniProtKB-ARBA"/>
</dbReference>
<dbReference type="SUPFAM" id="SSF51197">
    <property type="entry name" value="Clavaminate synthase-like"/>
    <property type="match status" value="1"/>
</dbReference>
<accession>A0A379INP3</accession>
<evidence type="ECO:0000313" key="2">
    <source>
        <dbReference type="Proteomes" id="UP000254260"/>
    </source>
</evidence>
<gene>
    <name evidence="1" type="ORF">NCTC10899_00646</name>
</gene>
<dbReference type="Proteomes" id="UP000254260">
    <property type="component" value="Unassembled WGS sequence"/>
</dbReference>
<name>A0A379INP3_ECTME</name>
<dbReference type="AlphaFoldDB" id="A0A379INP3"/>